<gene>
    <name evidence="1" type="ORF">RchiOBHm_Chr7g0187191</name>
</gene>
<name>A0A2P6P460_ROSCH</name>
<dbReference type="EC" id="2.7.4.3" evidence="1"/>
<keyword evidence="1" id="KW-0808">Transferase</keyword>
<proteinExistence type="predicted"/>
<keyword evidence="2" id="KW-1185">Reference proteome</keyword>
<organism evidence="1 2">
    <name type="scientific">Rosa chinensis</name>
    <name type="common">China rose</name>
    <dbReference type="NCBI Taxonomy" id="74649"/>
    <lineage>
        <taxon>Eukaryota</taxon>
        <taxon>Viridiplantae</taxon>
        <taxon>Streptophyta</taxon>
        <taxon>Embryophyta</taxon>
        <taxon>Tracheophyta</taxon>
        <taxon>Spermatophyta</taxon>
        <taxon>Magnoliopsida</taxon>
        <taxon>eudicotyledons</taxon>
        <taxon>Gunneridae</taxon>
        <taxon>Pentapetalae</taxon>
        <taxon>rosids</taxon>
        <taxon>fabids</taxon>
        <taxon>Rosales</taxon>
        <taxon>Rosaceae</taxon>
        <taxon>Rosoideae</taxon>
        <taxon>Rosoideae incertae sedis</taxon>
        <taxon>Rosa</taxon>
    </lineage>
</organism>
<keyword evidence="1" id="KW-0418">Kinase</keyword>
<reference evidence="1 2" key="1">
    <citation type="journal article" date="2018" name="Nat. Genet.">
        <title>The Rosa genome provides new insights in the design of modern roses.</title>
        <authorList>
            <person name="Bendahmane M."/>
        </authorList>
    </citation>
    <scope>NUCLEOTIDE SEQUENCE [LARGE SCALE GENOMIC DNA]</scope>
    <source>
        <strain evidence="2">cv. Old Blush</strain>
    </source>
</reference>
<protein>
    <submittedName>
        <fullName evidence="1">Putative adenylate kinase</fullName>
        <ecNumber evidence="1">2.7.4.3</ecNumber>
    </submittedName>
</protein>
<evidence type="ECO:0000313" key="2">
    <source>
        <dbReference type="Proteomes" id="UP000238479"/>
    </source>
</evidence>
<comment type="caution">
    <text evidence="1">The sequence shown here is derived from an EMBL/GenBank/DDBJ whole genome shotgun (WGS) entry which is preliminary data.</text>
</comment>
<dbReference type="Proteomes" id="UP000238479">
    <property type="component" value="Chromosome 7"/>
</dbReference>
<dbReference type="GO" id="GO:0004017">
    <property type="term" value="F:AMP kinase activity"/>
    <property type="evidence" value="ECO:0007669"/>
    <property type="project" value="UniProtKB-EC"/>
</dbReference>
<sequence>MDVYRIGTLMELVRTLALSFADDGKSVKSLRGKVPLLEYHCSLLGLDMPLVIFL</sequence>
<dbReference type="STRING" id="74649.A0A2P6P460"/>
<evidence type="ECO:0000313" key="1">
    <source>
        <dbReference type="EMBL" id="PRQ16709.1"/>
    </source>
</evidence>
<dbReference type="EMBL" id="PDCK01000045">
    <property type="protein sequence ID" value="PRQ16709.1"/>
    <property type="molecule type" value="Genomic_DNA"/>
</dbReference>
<accession>A0A2P6P460</accession>
<dbReference type="AlphaFoldDB" id="A0A2P6P460"/>
<dbReference type="Gramene" id="PRQ16709">
    <property type="protein sequence ID" value="PRQ16709"/>
    <property type="gene ID" value="RchiOBHm_Chr7g0187191"/>
</dbReference>